<evidence type="ECO:0000313" key="2">
    <source>
        <dbReference type="Proteomes" id="UP000683246"/>
    </source>
</evidence>
<proteinExistence type="predicted"/>
<organism evidence="1 2">
    <name type="scientific">Vallitalea pronyensis</name>
    <dbReference type="NCBI Taxonomy" id="1348613"/>
    <lineage>
        <taxon>Bacteria</taxon>
        <taxon>Bacillati</taxon>
        <taxon>Bacillota</taxon>
        <taxon>Clostridia</taxon>
        <taxon>Lachnospirales</taxon>
        <taxon>Vallitaleaceae</taxon>
        <taxon>Vallitalea</taxon>
    </lineage>
</organism>
<keyword evidence="2" id="KW-1185">Reference proteome</keyword>
<dbReference type="RefSeq" id="WP_212694221.1">
    <property type="nucleotide sequence ID" value="NZ_CP058649.1"/>
</dbReference>
<name>A0A8J8ML59_9FIRM</name>
<dbReference type="InterPro" id="IPR019004">
    <property type="entry name" value="YqeY/Aim41"/>
</dbReference>
<dbReference type="InterPro" id="IPR042184">
    <property type="entry name" value="YqeY/Aim41_N"/>
</dbReference>
<dbReference type="SUPFAM" id="SSF89095">
    <property type="entry name" value="GatB/YqeY motif"/>
    <property type="match status" value="1"/>
</dbReference>
<dbReference type="Gene3D" id="1.10.10.410">
    <property type="match status" value="1"/>
</dbReference>
<dbReference type="KEGG" id="vpy:HZI73_15135"/>
<dbReference type="Gene3D" id="1.10.1510.10">
    <property type="entry name" value="Uncharacterised protein YqeY/AIM41 PF09424, N-terminal domain"/>
    <property type="match status" value="1"/>
</dbReference>
<dbReference type="EMBL" id="CP058649">
    <property type="protein sequence ID" value="QUI23536.1"/>
    <property type="molecule type" value="Genomic_DNA"/>
</dbReference>
<accession>A0A8J8ML59</accession>
<dbReference type="PANTHER" id="PTHR28055:SF1">
    <property type="entry name" value="ALTERED INHERITANCE OF MITOCHONDRIA PROTEIN 41, MITOCHONDRIAL"/>
    <property type="match status" value="1"/>
</dbReference>
<dbReference type="InterPro" id="IPR023168">
    <property type="entry name" value="GatB_Yqey_C_2"/>
</dbReference>
<dbReference type="GO" id="GO:0016884">
    <property type="term" value="F:carbon-nitrogen ligase activity, with glutamine as amido-N-donor"/>
    <property type="evidence" value="ECO:0007669"/>
    <property type="project" value="InterPro"/>
</dbReference>
<dbReference type="InterPro" id="IPR003789">
    <property type="entry name" value="Asn/Gln_tRNA_amidoTrase-B-like"/>
</dbReference>
<dbReference type="AlphaFoldDB" id="A0A8J8ML59"/>
<dbReference type="PANTHER" id="PTHR28055">
    <property type="entry name" value="ALTERED INHERITANCE OF MITOCHONDRIA PROTEIN 41, MITOCHONDRIAL"/>
    <property type="match status" value="1"/>
</dbReference>
<reference evidence="1" key="1">
    <citation type="submission" date="2020-07" db="EMBL/GenBank/DDBJ databases">
        <title>Vallitalea pronyensis genome.</title>
        <authorList>
            <person name="Postec A."/>
        </authorList>
    </citation>
    <scope>NUCLEOTIDE SEQUENCE</scope>
    <source>
        <strain evidence="1">FatNI3</strain>
    </source>
</reference>
<evidence type="ECO:0000313" key="1">
    <source>
        <dbReference type="EMBL" id="QUI23536.1"/>
    </source>
</evidence>
<protein>
    <submittedName>
        <fullName evidence="1">GatB/YqeY domain-containing protein</fullName>
    </submittedName>
</protein>
<sequence length="147" mass="16767">MSLKVQLLQDMKAAMKEKDTLRKNTIQLVRSAILQEEKDKQIELTEEDVVQIIVSQVKKRKSSLPEFEKSGRMDMVEDLKKEIEVLMTYLPEQLSDEALAGIVQETIEHVGAESMKEMGKVMSAIIPKIQGRADNKKVSELIRNILK</sequence>
<dbReference type="Proteomes" id="UP000683246">
    <property type="component" value="Chromosome"/>
</dbReference>
<gene>
    <name evidence="1" type="ORF">HZI73_15135</name>
</gene>
<dbReference type="Pfam" id="PF09424">
    <property type="entry name" value="YqeY"/>
    <property type="match status" value="1"/>
</dbReference>